<name>A0A1Y1W6W2_9FUNG</name>
<organism evidence="1 2">
    <name type="scientific">Linderina pennispora</name>
    <dbReference type="NCBI Taxonomy" id="61395"/>
    <lineage>
        <taxon>Eukaryota</taxon>
        <taxon>Fungi</taxon>
        <taxon>Fungi incertae sedis</taxon>
        <taxon>Zoopagomycota</taxon>
        <taxon>Kickxellomycotina</taxon>
        <taxon>Kickxellomycetes</taxon>
        <taxon>Kickxellales</taxon>
        <taxon>Kickxellaceae</taxon>
        <taxon>Linderina</taxon>
    </lineage>
</organism>
<proteinExistence type="predicted"/>
<evidence type="ECO:0000313" key="1">
    <source>
        <dbReference type="EMBL" id="ORX69068.1"/>
    </source>
</evidence>
<evidence type="ECO:0000313" key="2">
    <source>
        <dbReference type="Proteomes" id="UP000193922"/>
    </source>
</evidence>
<protein>
    <submittedName>
        <fullName evidence="1">Uncharacterized protein</fullName>
    </submittedName>
</protein>
<dbReference type="Proteomes" id="UP000193922">
    <property type="component" value="Unassembled WGS sequence"/>
</dbReference>
<gene>
    <name evidence="1" type="ORF">DL89DRAFT_268097</name>
</gene>
<accession>A0A1Y1W6W2</accession>
<sequence length="54" mass="6114">MHHPIEFSLCTRVLTNRKYPHFATVESRCSIVRLVLWAGNTSITLISAVCVRAD</sequence>
<reference evidence="1 2" key="1">
    <citation type="submission" date="2016-07" db="EMBL/GenBank/DDBJ databases">
        <title>Pervasive Adenine N6-methylation of Active Genes in Fungi.</title>
        <authorList>
            <consortium name="DOE Joint Genome Institute"/>
            <person name="Mondo S.J."/>
            <person name="Dannebaum R.O."/>
            <person name="Kuo R.C."/>
            <person name="Labutti K."/>
            <person name="Haridas S."/>
            <person name="Kuo A."/>
            <person name="Salamov A."/>
            <person name="Ahrendt S.R."/>
            <person name="Lipzen A."/>
            <person name="Sullivan W."/>
            <person name="Andreopoulos W.B."/>
            <person name="Clum A."/>
            <person name="Lindquist E."/>
            <person name="Daum C."/>
            <person name="Ramamoorthy G.K."/>
            <person name="Gryganskyi A."/>
            <person name="Culley D."/>
            <person name="Magnuson J.K."/>
            <person name="James T.Y."/>
            <person name="O'Malley M.A."/>
            <person name="Stajich J.E."/>
            <person name="Spatafora J.W."/>
            <person name="Visel A."/>
            <person name="Grigoriev I.V."/>
        </authorList>
    </citation>
    <scope>NUCLEOTIDE SEQUENCE [LARGE SCALE GENOMIC DNA]</scope>
    <source>
        <strain evidence="1 2">ATCC 12442</strain>
    </source>
</reference>
<dbReference type="EMBL" id="MCFD01000008">
    <property type="protein sequence ID" value="ORX69068.1"/>
    <property type="molecule type" value="Genomic_DNA"/>
</dbReference>
<comment type="caution">
    <text evidence="1">The sequence shown here is derived from an EMBL/GenBank/DDBJ whole genome shotgun (WGS) entry which is preliminary data.</text>
</comment>
<dbReference type="GeneID" id="63804439"/>
<keyword evidence="2" id="KW-1185">Reference proteome</keyword>
<dbReference type="AlphaFoldDB" id="A0A1Y1W6W2"/>
<dbReference type="RefSeq" id="XP_040742800.1">
    <property type="nucleotide sequence ID" value="XM_040887791.1"/>
</dbReference>